<evidence type="ECO:0008006" key="3">
    <source>
        <dbReference type="Google" id="ProtNLM"/>
    </source>
</evidence>
<evidence type="ECO:0000313" key="2">
    <source>
        <dbReference type="Proteomes" id="UP000005808"/>
    </source>
</evidence>
<protein>
    <recommendedName>
        <fullName evidence="3">Conjugal transfer protein TraA</fullName>
    </recommendedName>
</protein>
<dbReference type="AlphaFoldDB" id="H1RZW9"/>
<dbReference type="RefSeq" id="WP_006156681.1">
    <property type="nucleotide sequence ID" value="NZ_AHJE01000012.1"/>
</dbReference>
<reference evidence="1 2" key="1">
    <citation type="journal article" date="2012" name="J. Bacteriol.">
        <title>De Novo Genome Project of Cupriavidus basilensis OR16.</title>
        <authorList>
            <person name="Cserhati M."/>
            <person name="Kriszt B."/>
            <person name="Szoboszlay S."/>
            <person name="Toth A."/>
            <person name="Szabo I."/>
            <person name="Tancsics A."/>
            <person name="Nagy I."/>
            <person name="Horvath B."/>
            <person name="Nagy I."/>
            <person name="Kukolya J."/>
        </authorList>
    </citation>
    <scope>NUCLEOTIDE SEQUENCE [LARGE SCALE GENOMIC DNA]</scope>
    <source>
        <strain evidence="1 2">OR16</strain>
    </source>
</reference>
<organism evidence="1 2">
    <name type="scientific">Cupriavidus basilensis OR16</name>
    <dbReference type="NCBI Taxonomy" id="1127483"/>
    <lineage>
        <taxon>Bacteria</taxon>
        <taxon>Pseudomonadati</taxon>
        <taxon>Pseudomonadota</taxon>
        <taxon>Betaproteobacteria</taxon>
        <taxon>Burkholderiales</taxon>
        <taxon>Burkholderiaceae</taxon>
        <taxon>Cupriavidus</taxon>
    </lineage>
</organism>
<dbReference type="EMBL" id="AHJE01000012">
    <property type="protein sequence ID" value="EHP44185.1"/>
    <property type="molecule type" value="Genomic_DNA"/>
</dbReference>
<sequence>MSDGKAIPVWFTDDDHRRVKEAAALAGYKHLSKYIRDKVLGRREANETLDAQAEREALGHRLADIEHAQRTSEVLLAMLTALVARKATTGEINDLRVAASAAVDANGLLANAAPELAALAESLVSSAR</sequence>
<dbReference type="PATRIC" id="fig|1127483.3.peg.876"/>
<gene>
    <name evidence="1" type="ORF">OR16_04387</name>
</gene>
<dbReference type="Proteomes" id="UP000005808">
    <property type="component" value="Unassembled WGS sequence"/>
</dbReference>
<accession>H1RZW9</accession>
<name>H1RZW9_9BURK</name>
<comment type="caution">
    <text evidence="1">The sequence shown here is derived from an EMBL/GenBank/DDBJ whole genome shotgun (WGS) entry which is preliminary data.</text>
</comment>
<evidence type="ECO:0000313" key="1">
    <source>
        <dbReference type="EMBL" id="EHP44185.1"/>
    </source>
</evidence>
<proteinExistence type="predicted"/>
<dbReference type="OrthoDB" id="6952748at2"/>